<feature type="compositionally biased region" description="Polar residues" evidence="11">
    <location>
        <begin position="73"/>
        <end position="88"/>
    </location>
</feature>
<evidence type="ECO:0000256" key="2">
    <source>
        <dbReference type="ARBA" id="ARBA00004718"/>
    </source>
</evidence>
<dbReference type="Pfam" id="PF02891">
    <property type="entry name" value="zf-MIZ"/>
    <property type="match status" value="1"/>
</dbReference>
<protein>
    <recommendedName>
        <fullName evidence="17">Zinc finger protein</fullName>
    </recommendedName>
</protein>
<evidence type="ECO:0000256" key="10">
    <source>
        <dbReference type="PROSITE-ProRule" id="PRU00452"/>
    </source>
</evidence>
<dbReference type="KEGG" id="cin:778731"/>
<dbReference type="GO" id="GO:0016925">
    <property type="term" value="P:protein sumoylation"/>
    <property type="evidence" value="ECO:0000318"/>
    <property type="project" value="GO_Central"/>
</dbReference>
<dbReference type="SUPFAM" id="SSF68906">
    <property type="entry name" value="SAP domain"/>
    <property type="match status" value="1"/>
</dbReference>
<dbReference type="GO" id="GO:0000785">
    <property type="term" value="C:chromatin"/>
    <property type="evidence" value="ECO:0000318"/>
    <property type="project" value="GO_Central"/>
</dbReference>
<organism evidence="15 16">
    <name type="scientific">Ciona intestinalis</name>
    <name type="common">Transparent sea squirt</name>
    <name type="synonym">Ascidia intestinalis</name>
    <dbReference type="NCBI Taxonomy" id="7719"/>
    <lineage>
        <taxon>Eukaryota</taxon>
        <taxon>Metazoa</taxon>
        <taxon>Chordata</taxon>
        <taxon>Tunicata</taxon>
        <taxon>Ascidiacea</taxon>
        <taxon>Phlebobranchia</taxon>
        <taxon>Cionidae</taxon>
        <taxon>Ciona</taxon>
    </lineage>
</organism>
<feature type="domain" description="SAP" evidence="12">
    <location>
        <begin position="16"/>
        <end position="50"/>
    </location>
</feature>
<feature type="domain" description="PINIT" evidence="14">
    <location>
        <begin position="97"/>
        <end position="266"/>
    </location>
</feature>
<dbReference type="GeneTree" id="ENSGT01030000234539"/>
<evidence type="ECO:0000256" key="5">
    <source>
        <dbReference type="ARBA" id="ARBA00022723"/>
    </source>
</evidence>
<dbReference type="GO" id="GO:0006357">
    <property type="term" value="P:regulation of transcription by RNA polymerase II"/>
    <property type="evidence" value="ECO:0000318"/>
    <property type="project" value="GO_Central"/>
</dbReference>
<reference evidence="16" key="1">
    <citation type="journal article" date="2002" name="Science">
        <title>The draft genome of Ciona intestinalis: insights into chordate and vertebrate origins.</title>
        <authorList>
            <person name="Dehal P."/>
            <person name="Satou Y."/>
            <person name="Campbell R.K."/>
            <person name="Chapman J."/>
            <person name="Degnan B."/>
            <person name="De Tomaso A."/>
            <person name="Davidson B."/>
            <person name="Di Gregorio A."/>
            <person name="Gelpke M."/>
            <person name="Goodstein D.M."/>
            <person name="Harafuji N."/>
            <person name="Hastings K.E."/>
            <person name="Ho I."/>
            <person name="Hotta K."/>
            <person name="Huang W."/>
            <person name="Kawashima T."/>
            <person name="Lemaire P."/>
            <person name="Martinez D."/>
            <person name="Meinertzhagen I.A."/>
            <person name="Necula S."/>
            <person name="Nonaka M."/>
            <person name="Putnam N."/>
            <person name="Rash S."/>
            <person name="Saiga H."/>
            <person name="Satake M."/>
            <person name="Terry A."/>
            <person name="Yamada L."/>
            <person name="Wang H.G."/>
            <person name="Awazu S."/>
            <person name="Azumi K."/>
            <person name="Boore J."/>
            <person name="Branno M."/>
            <person name="Chin-Bow S."/>
            <person name="DeSantis R."/>
            <person name="Doyle S."/>
            <person name="Francino P."/>
            <person name="Keys D.N."/>
            <person name="Haga S."/>
            <person name="Hayashi H."/>
            <person name="Hino K."/>
            <person name="Imai K.S."/>
            <person name="Inaba K."/>
            <person name="Kano S."/>
            <person name="Kobayashi K."/>
            <person name="Kobayashi M."/>
            <person name="Lee B.I."/>
            <person name="Makabe K.W."/>
            <person name="Manohar C."/>
            <person name="Matassi G."/>
            <person name="Medina M."/>
            <person name="Mochizuki Y."/>
            <person name="Mount S."/>
            <person name="Morishita T."/>
            <person name="Miura S."/>
            <person name="Nakayama A."/>
            <person name="Nishizaka S."/>
            <person name="Nomoto H."/>
            <person name="Ohta F."/>
            <person name="Oishi K."/>
            <person name="Rigoutsos I."/>
            <person name="Sano M."/>
            <person name="Sasaki A."/>
            <person name="Sasakura Y."/>
            <person name="Shoguchi E."/>
            <person name="Shin-i T."/>
            <person name="Spagnuolo A."/>
            <person name="Stainier D."/>
            <person name="Suzuki M.M."/>
            <person name="Tassy O."/>
            <person name="Takatori N."/>
            <person name="Tokuoka M."/>
            <person name="Yagi K."/>
            <person name="Yoshizaki F."/>
            <person name="Wada S."/>
            <person name="Zhang C."/>
            <person name="Hyatt P.D."/>
            <person name="Larimer F."/>
            <person name="Detter C."/>
            <person name="Doggett N."/>
            <person name="Glavina T."/>
            <person name="Hawkins T."/>
            <person name="Richardson P."/>
            <person name="Lucas S."/>
            <person name="Kohara Y."/>
            <person name="Levine M."/>
            <person name="Satoh N."/>
            <person name="Rokhsar D.S."/>
        </authorList>
    </citation>
    <scope>NUCLEOTIDE SEQUENCE [LARGE SCALE GENOMIC DNA]</scope>
</reference>
<evidence type="ECO:0000256" key="7">
    <source>
        <dbReference type="ARBA" id="ARBA00022786"/>
    </source>
</evidence>
<dbReference type="GO" id="GO:0005634">
    <property type="term" value="C:nucleus"/>
    <property type="evidence" value="ECO:0007669"/>
    <property type="project" value="UniProtKB-SubCell"/>
</dbReference>
<keyword evidence="6 10" id="KW-0863">Zinc-finger</keyword>
<dbReference type="OMA" id="NEVHISW"/>
<dbReference type="GO" id="GO:0008270">
    <property type="term" value="F:zinc ion binding"/>
    <property type="evidence" value="ECO:0007669"/>
    <property type="project" value="UniProtKB-KW"/>
</dbReference>
<reference evidence="15" key="2">
    <citation type="submission" date="2025-08" db="UniProtKB">
        <authorList>
            <consortium name="Ensembl"/>
        </authorList>
    </citation>
    <scope>IDENTIFICATION</scope>
</reference>
<feature type="region of interest" description="Disordered" evidence="11">
    <location>
        <begin position="71"/>
        <end position="93"/>
    </location>
</feature>
<dbReference type="InParanoid" id="F6W023"/>
<evidence type="ECO:0000259" key="14">
    <source>
        <dbReference type="PROSITE" id="PS51466"/>
    </source>
</evidence>
<evidence type="ECO:0000256" key="4">
    <source>
        <dbReference type="ARBA" id="ARBA00022679"/>
    </source>
</evidence>
<keyword evidence="8" id="KW-0862">Zinc</keyword>
<dbReference type="Pfam" id="PF14324">
    <property type="entry name" value="PINIT"/>
    <property type="match status" value="1"/>
</dbReference>
<proteinExistence type="inferred from homology"/>
<evidence type="ECO:0000256" key="9">
    <source>
        <dbReference type="ARBA" id="ARBA00023242"/>
    </source>
</evidence>
<keyword evidence="7" id="KW-0833">Ubl conjugation pathway</keyword>
<dbReference type="Ensembl" id="ENSCINT00000022534.2">
    <property type="protein sequence ID" value="ENSCINP00000022288.2"/>
    <property type="gene ID" value="ENSCING00000011724.2"/>
</dbReference>
<keyword evidence="4" id="KW-0808">Transferase</keyword>
<dbReference type="Proteomes" id="UP000008144">
    <property type="component" value="Unassembled WGS sequence"/>
</dbReference>
<dbReference type="InterPro" id="IPR013083">
    <property type="entry name" value="Znf_RING/FYVE/PHD"/>
</dbReference>
<dbReference type="Gene3D" id="2.60.120.780">
    <property type="entry name" value="PINIT domain"/>
    <property type="match status" value="1"/>
</dbReference>
<dbReference type="SMART" id="SM00513">
    <property type="entry name" value="SAP"/>
    <property type="match status" value="1"/>
</dbReference>
<name>F6W023_CIOIN</name>
<comment type="similarity">
    <text evidence="3">Belongs to the PIAS family.</text>
</comment>
<feature type="region of interest" description="Disordered" evidence="11">
    <location>
        <begin position="422"/>
        <end position="461"/>
    </location>
</feature>
<dbReference type="PANTHER" id="PTHR10782:SF94">
    <property type="entry name" value="SUPPRESSOR OF VARIEGATION 2-10, ISOFORM I"/>
    <property type="match status" value="1"/>
</dbReference>
<evidence type="ECO:0000256" key="3">
    <source>
        <dbReference type="ARBA" id="ARBA00005383"/>
    </source>
</evidence>
<evidence type="ECO:0000313" key="15">
    <source>
        <dbReference type="Ensembl" id="ENSCINP00000022288.2"/>
    </source>
</evidence>
<evidence type="ECO:0000259" key="13">
    <source>
        <dbReference type="PROSITE" id="PS51044"/>
    </source>
</evidence>
<dbReference type="STRING" id="7719.ENSCINP00000022288"/>
<sequence length="687" mass="76667">MASAQLDVDHELKNMVLSFRVSELQVLLGHAGRNKSGRKHELMSRALQLIRSSGSNKLIQSTIHDLYGKRHALSNNNSQPNTVESPHQSMPVRDVPHPKPVNPPQAAPIVQFKPSPFYKQISEVLQPSCITNSKSKMAHSKNFTFLLTHHQREVLCKDRVQVQSMIRQSPKNHTQIQLRFCKLETSCEQPDALPPHLTVKVNNVSVVLPNFIPPTKAGMEPRRPNRPLNITNLCRHSSSGQNTLEVRYSSSDHEEYCVTVNVVKQLFAEDLLQKLKSQPVLSAATTRYRIKEKLKRDLDSDVSTTNLKLSLRCPLGKMRILTPIRGCKCTHIQCFDALLYIRMNERKPTWSCPVCDKLAEFTSLVIDGLFIEILNESDSDEIDFTDDGNWNSSKNVTETLIVGTPIKPIALDLSRTALKIKPASEKKRSEPDVIDLTCDSSDDDSPIEVASSNQNSGSENVLDDITMSVSSSPADVGSPNVAPRLLDVPLTKYTRKSPSTHRDYHHTTATPPRLHSPYYRPVNSPSWESKYTPTISPRRNTPPNPRPLIHHHSPVNQLNGSVMTPPPLPSPSPLVSGASPPVASTWRTSLPGERGMGLNGYSTPPVSSLVGSLNDHSLNMGFPPFSAFDILNQQYRHHQFPLLFPPGVGSGLTPYDLFPPRIPHTANIPERSRTDYREEDYPDIVIE</sequence>
<dbReference type="FunFam" id="1.10.720.30:FF:000009">
    <property type="entry name" value="E3 SUMO-protein ligase PIAS4"/>
    <property type="match status" value="1"/>
</dbReference>
<dbReference type="InterPro" id="IPR003034">
    <property type="entry name" value="SAP_dom"/>
</dbReference>
<evidence type="ECO:0000256" key="1">
    <source>
        <dbReference type="ARBA" id="ARBA00004123"/>
    </source>
</evidence>
<dbReference type="CDD" id="cd16650">
    <property type="entry name" value="SP-RING_PIAS-like"/>
    <property type="match status" value="1"/>
</dbReference>
<accession>F6W023</accession>
<dbReference type="PROSITE" id="PS51466">
    <property type="entry name" value="PINIT"/>
    <property type="match status" value="1"/>
</dbReference>
<feature type="compositionally biased region" description="Basic and acidic residues" evidence="11">
    <location>
        <begin position="422"/>
        <end position="431"/>
    </location>
</feature>
<dbReference type="HOGENOM" id="CLU_394599_0_0_1"/>
<evidence type="ECO:0008006" key="17">
    <source>
        <dbReference type="Google" id="ProtNLM"/>
    </source>
</evidence>
<keyword evidence="9" id="KW-0539">Nucleus</keyword>
<evidence type="ECO:0000259" key="12">
    <source>
        <dbReference type="PROSITE" id="PS50800"/>
    </source>
</evidence>
<evidence type="ECO:0000256" key="11">
    <source>
        <dbReference type="SAM" id="MobiDB-lite"/>
    </source>
</evidence>
<feature type="compositionally biased region" description="Polar residues" evidence="11">
    <location>
        <begin position="450"/>
        <end position="459"/>
    </location>
</feature>
<comment type="pathway">
    <text evidence="2">Protein modification; protein sumoylation.</text>
</comment>
<feature type="compositionally biased region" description="Low complexity" evidence="11">
    <location>
        <begin position="573"/>
        <end position="584"/>
    </location>
</feature>
<dbReference type="CTD" id="778731"/>
<dbReference type="InterPro" id="IPR023321">
    <property type="entry name" value="PINIT"/>
</dbReference>
<keyword evidence="5" id="KW-0479">Metal-binding</keyword>
<feature type="domain" description="SP-RING-type" evidence="13">
    <location>
        <begin position="298"/>
        <end position="379"/>
    </location>
</feature>
<dbReference type="FunCoup" id="F6W023">
    <property type="interactions" value="412"/>
</dbReference>
<gene>
    <name evidence="15" type="primary">pias</name>
</gene>
<dbReference type="InterPro" id="IPR038654">
    <property type="entry name" value="PINIT_sf"/>
</dbReference>
<dbReference type="InterPro" id="IPR004181">
    <property type="entry name" value="Znf_MIZ"/>
</dbReference>
<dbReference type="PANTHER" id="PTHR10782">
    <property type="entry name" value="ZINC FINGER MIZ DOMAIN-CONTAINING PROTEIN"/>
    <property type="match status" value="1"/>
</dbReference>
<dbReference type="InterPro" id="IPR036361">
    <property type="entry name" value="SAP_dom_sf"/>
</dbReference>
<evidence type="ECO:0000313" key="16">
    <source>
        <dbReference type="Proteomes" id="UP000008144"/>
    </source>
</evidence>
<evidence type="ECO:0000256" key="6">
    <source>
        <dbReference type="ARBA" id="ARBA00022771"/>
    </source>
</evidence>
<comment type="subcellular location">
    <subcellularLocation>
        <location evidence="1">Nucleus</location>
    </subcellularLocation>
</comment>
<feature type="region of interest" description="Disordered" evidence="11">
    <location>
        <begin position="494"/>
        <end position="587"/>
    </location>
</feature>
<dbReference type="Gene3D" id="1.10.720.30">
    <property type="entry name" value="SAP domain"/>
    <property type="match status" value="1"/>
</dbReference>
<dbReference type="UniPathway" id="UPA00886"/>
<dbReference type="PROSITE" id="PS51044">
    <property type="entry name" value="ZF_SP_RING"/>
    <property type="match status" value="1"/>
</dbReference>
<keyword evidence="16" id="KW-1185">Reference proteome</keyword>
<dbReference type="AlphaFoldDB" id="F6W023"/>
<evidence type="ECO:0000256" key="8">
    <source>
        <dbReference type="ARBA" id="ARBA00022833"/>
    </source>
</evidence>
<dbReference type="Gene3D" id="3.30.40.10">
    <property type="entry name" value="Zinc/RING finger domain, C3HC4 (zinc finger)"/>
    <property type="match status" value="1"/>
</dbReference>
<reference evidence="15" key="3">
    <citation type="submission" date="2025-09" db="UniProtKB">
        <authorList>
            <consortium name="Ensembl"/>
        </authorList>
    </citation>
    <scope>IDENTIFICATION</scope>
</reference>
<dbReference type="RefSeq" id="NP_001071800.2">
    <property type="nucleotide sequence ID" value="NM_001078332.2"/>
</dbReference>
<dbReference type="Pfam" id="PF02037">
    <property type="entry name" value="SAP"/>
    <property type="match status" value="1"/>
</dbReference>
<dbReference type="FunFam" id="2.60.120.780:FF:000001">
    <property type="entry name" value="E3 SUMO-protein ligase PIAS2 isoform X1"/>
    <property type="match status" value="1"/>
</dbReference>
<dbReference type="GeneID" id="778731"/>
<dbReference type="PROSITE" id="PS50800">
    <property type="entry name" value="SAP"/>
    <property type="match status" value="1"/>
</dbReference>
<dbReference type="GO" id="GO:0061665">
    <property type="term" value="F:SUMO ligase activity"/>
    <property type="evidence" value="ECO:0000318"/>
    <property type="project" value="GO_Central"/>
</dbReference>
<dbReference type="GO" id="GO:0003712">
    <property type="term" value="F:transcription coregulator activity"/>
    <property type="evidence" value="ECO:0000318"/>
    <property type="project" value="GO_Central"/>
</dbReference>